<keyword evidence="5" id="KW-1185">Reference proteome</keyword>
<reference evidence="4" key="1">
    <citation type="journal article" date="2023" name="Mol. Phylogenet. Evol.">
        <title>Genome-scale phylogeny and comparative genomics of the fungal order Sordariales.</title>
        <authorList>
            <person name="Hensen N."/>
            <person name="Bonometti L."/>
            <person name="Westerberg I."/>
            <person name="Brannstrom I.O."/>
            <person name="Guillou S."/>
            <person name="Cros-Aarteil S."/>
            <person name="Calhoun S."/>
            <person name="Haridas S."/>
            <person name="Kuo A."/>
            <person name="Mondo S."/>
            <person name="Pangilinan J."/>
            <person name="Riley R."/>
            <person name="LaButti K."/>
            <person name="Andreopoulos B."/>
            <person name="Lipzen A."/>
            <person name="Chen C."/>
            <person name="Yan M."/>
            <person name="Daum C."/>
            <person name="Ng V."/>
            <person name="Clum A."/>
            <person name="Steindorff A."/>
            <person name="Ohm R.A."/>
            <person name="Martin F."/>
            <person name="Silar P."/>
            <person name="Natvig D.O."/>
            <person name="Lalanne C."/>
            <person name="Gautier V."/>
            <person name="Ament-Velasquez S.L."/>
            <person name="Kruys A."/>
            <person name="Hutchinson M.I."/>
            <person name="Powell A.J."/>
            <person name="Barry K."/>
            <person name="Miller A.N."/>
            <person name="Grigoriev I.V."/>
            <person name="Debuchy R."/>
            <person name="Gladieux P."/>
            <person name="Hiltunen Thoren M."/>
            <person name="Johannesson H."/>
        </authorList>
    </citation>
    <scope>NUCLEOTIDE SEQUENCE</scope>
    <source>
        <strain evidence="4">PSN324</strain>
    </source>
</reference>
<dbReference type="InterPro" id="IPR036864">
    <property type="entry name" value="Zn2-C6_fun-type_DNA-bd_sf"/>
</dbReference>
<dbReference type="SUPFAM" id="SSF57701">
    <property type="entry name" value="Zn2/Cys6 DNA-binding domain"/>
    <property type="match status" value="1"/>
</dbReference>
<feature type="compositionally biased region" description="Low complexity" evidence="2">
    <location>
        <begin position="52"/>
        <end position="65"/>
    </location>
</feature>
<protein>
    <recommendedName>
        <fullName evidence="3">Zn(2)-C6 fungal-type domain-containing protein</fullName>
    </recommendedName>
</protein>
<sequence length="408" mass="44626">MRRSHIKSRNGCKECKQRKVKCDEARPACGRCVATKRQCSFLDGFPAAASSESSPSATLPLASTSHSPAPSRSTGGTPTHLGDAESHTPVISPAASVLASDPGQTLASFLEERYSLCHLELLFHLKDSLAGGSGLLRMPSQVGNFIDLMLRESFKTSYLMDEMLAFGAAHKSTVAHDDERVYRLESTRLQSRALAQFNSGQIQVTDGNCVAVFAFSALLGQHALFDTFSGASDLPTALEKLIGCINLHQGIRAVAGQSWEKVSRLVQTQDSPVDPAHMSAGTPASSGAGECDDLLRRLRDADMTQRTLQCYEEAVGILQYLFDTSRASDERRFIACQEWLVRVSKEFVSLLDQRRPEALVVVAFYGVLLHQARGHWAIANAGRFLIRAISSHLGQYWADWLAWPNEAI</sequence>
<dbReference type="Pfam" id="PF00172">
    <property type="entry name" value="Zn_clus"/>
    <property type="match status" value="1"/>
</dbReference>
<dbReference type="SMART" id="SM00066">
    <property type="entry name" value="GAL4"/>
    <property type="match status" value="1"/>
</dbReference>
<feature type="compositionally biased region" description="Polar residues" evidence="2">
    <location>
        <begin position="66"/>
        <end position="77"/>
    </location>
</feature>
<dbReference type="PANTHER" id="PTHR47784">
    <property type="entry name" value="STEROL UPTAKE CONTROL PROTEIN 2"/>
    <property type="match status" value="1"/>
</dbReference>
<proteinExistence type="predicted"/>
<feature type="region of interest" description="Disordered" evidence="2">
    <location>
        <begin position="52"/>
        <end position="87"/>
    </location>
</feature>
<dbReference type="InterPro" id="IPR053157">
    <property type="entry name" value="Sterol_Uptake_Regulator"/>
</dbReference>
<feature type="domain" description="Zn(2)-C6 fungal-type" evidence="3">
    <location>
        <begin position="11"/>
        <end position="39"/>
    </location>
</feature>
<dbReference type="PANTHER" id="PTHR47784:SF4">
    <property type="entry name" value="ZN(II)2CYS6 TRANSCRIPTION FACTOR (EUROFUNG)"/>
    <property type="match status" value="1"/>
</dbReference>
<dbReference type="Gene3D" id="4.10.240.10">
    <property type="entry name" value="Zn(2)-C6 fungal-type DNA-binding domain"/>
    <property type="match status" value="1"/>
</dbReference>
<dbReference type="EMBL" id="MU865127">
    <property type="protein sequence ID" value="KAK4457225.1"/>
    <property type="molecule type" value="Genomic_DNA"/>
</dbReference>
<dbReference type="Proteomes" id="UP001321749">
    <property type="component" value="Unassembled WGS sequence"/>
</dbReference>
<evidence type="ECO:0000256" key="2">
    <source>
        <dbReference type="SAM" id="MobiDB-lite"/>
    </source>
</evidence>
<name>A0AAV9H9H5_9PEZI</name>
<evidence type="ECO:0000313" key="4">
    <source>
        <dbReference type="EMBL" id="KAK4457225.1"/>
    </source>
</evidence>
<accession>A0AAV9H9H5</accession>
<comment type="caution">
    <text evidence="4">The sequence shown here is derived from an EMBL/GenBank/DDBJ whole genome shotgun (WGS) entry which is preliminary data.</text>
</comment>
<dbReference type="PROSITE" id="PS00463">
    <property type="entry name" value="ZN2_CY6_FUNGAL_1"/>
    <property type="match status" value="1"/>
</dbReference>
<keyword evidence="1" id="KW-0539">Nucleus</keyword>
<dbReference type="GO" id="GO:0008270">
    <property type="term" value="F:zinc ion binding"/>
    <property type="evidence" value="ECO:0007669"/>
    <property type="project" value="InterPro"/>
</dbReference>
<organism evidence="4 5">
    <name type="scientific">Cladorrhinum samala</name>
    <dbReference type="NCBI Taxonomy" id="585594"/>
    <lineage>
        <taxon>Eukaryota</taxon>
        <taxon>Fungi</taxon>
        <taxon>Dikarya</taxon>
        <taxon>Ascomycota</taxon>
        <taxon>Pezizomycotina</taxon>
        <taxon>Sordariomycetes</taxon>
        <taxon>Sordariomycetidae</taxon>
        <taxon>Sordariales</taxon>
        <taxon>Podosporaceae</taxon>
        <taxon>Cladorrhinum</taxon>
    </lineage>
</organism>
<evidence type="ECO:0000256" key="1">
    <source>
        <dbReference type="ARBA" id="ARBA00023242"/>
    </source>
</evidence>
<reference evidence="4" key="2">
    <citation type="submission" date="2023-06" db="EMBL/GenBank/DDBJ databases">
        <authorList>
            <consortium name="Lawrence Berkeley National Laboratory"/>
            <person name="Mondo S.J."/>
            <person name="Hensen N."/>
            <person name="Bonometti L."/>
            <person name="Westerberg I."/>
            <person name="Brannstrom I.O."/>
            <person name="Guillou S."/>
            <person name="Cros-Aarteil S."/>
            <person name="Calhoun S."/>
            <person name="Haridas S."/>
            <person name="Kuo A."/>
            <person name="Pangilinan J."/>
            <person name="Riley R."/>
            <person name="Labutti K."/>
            <person name="Andreopoulos B."/>
            <person name="Lipzen A."/>
            <person name="Chen C."/>
            <person name="Yanf M."/>
            <person name="Daum C."/>
            <person name="Ng V."/>
            <person name="Clum A."/>
            <person name="Steindorff A."/>
            <person name="Ohm R."/>
            <person name="Martin F."/>
            <person name="Silar P."/>
            <person name="Natvig D."/>
            <person name="Lalanne C."/>
            <person name="Gautier V."/>
            <person name="Ament-Velasquez S.L."/>
            <person name="Kruys A."/>
            <person name="Hutchinson M.I."/>
            <person name="Powell A.J."/>
            <person name="Barry K."/>
            <person name="Miller A.N."/>
            <person name="Grigoriev I.V."/>
            <person name="Debuchy R."/>
            <person name="Gladieux P."/>
            <person name="Thoren M.H."/>
            <person name="Johannesson H."/>
        </authorList>
    </citation>
    <scope>NUCLEOTIDE SEQUENCE</scope>
    <source>
        <strain evidence="4">PSN324</strain>
    </source>
</reference>
<dbReference type="InterPro" id="IPR001138">
    <property type="entry name" value="Zn2Cys6_DnaBD"/>
</dbReference>
<dbReference type="GO" id="GO:0001228">
    <property type="term" value="F:DNA-binding transcription activator activity, RNA polymerase II-specific"/>
    <property type="evidence" value="ECO:0007669"/>
    <property type="project" value="TreeGrafter"/>
</dbReference>
<dbReference type="CDD" id="cd00067">
    <property type="entry name" value="GAL4"/>
    <property type="match status" value="1"/>
</dbReference>
<dbReference type="AlphaFoldDB" id="A0AAV9H9H5"/>
<evidence type="ECO:0000259" key="3">
    <source>
        <dbReference type="PROSITE" id="PS00463"/>
    </source>
</evidence>
<evidence type="ECO:0000313" key="5">
    <source>
        <dbReference type="Proteomes" id="UP001321749"/>
    </source>
</evidence>
<gene>
    <name evidence="4" type="ORF">QBC42DRAFT_319517</name>
</gene>